<evidence type="ECO:0000259" key="1">
    <source>
        <dbReference type="Pfam" id="PF00144"/>
    </source>
</evidence>
<feature type="domain" description="Beta-lactamase-related" evidence="1">
    <location>
        <begin position="13"/>
        <end position="355"/>
    </location>
</feature>
<dbReference type="SUPFAM" id="SSF56601">
    <property type="entry name" value="beta-lactamase/transpeptidase-like"/>
    <property type="match status" value="1"/>
</dbReference>
<reference evidence="3" key="1">
    <citation type="submission" date="2024-07" db="EMBL/GenBank/DDBJ databases">
        <title>Halotolerant mesophilic bacterium Ornithinibacillus sp. 4-3, sp. nov., isolated from soil.</title>
        <authorList>
            <person name="Sidarenka A.V."/>
            <person name="Guliayeva D.E."/>
            <person name="Leanovich S.I."/>
            <person name="Hileuskaya K.S."/>
            <person name="Akhremchuk A.E."/>
            <person name="Sikolenko M.A."/>
            <person name="Valentovich L.N."/>
        </authorList>
    </citation>
    <scope>NUCLEOTIDE SEQUENCE</scope>
    <source>
        <strain evidence="3">4-3</strain>
    </source>
</reference>
<dbReference type="Pfam" id="PF00144">
    <property type="entry name" value="Beta-lactamase"/>
    <property type="match status" value="1"/>
</dbReference>
<proteinExistence type="predicted"/>
<dbReference type="EMBL" id="CP162599">
    <property type="protein sequence ID" value="XDK32562.1"/>
    <property type="molecule type" value="Genomic_DNA"/>
</dbReference>
<accession>A0AB39HMF8</accession>
<dbReference type="InterPro" id="IPR001466">
    <property type="entry name" value="Beta-lactam-related"/>
</dbReference>
<dbReference type="PANTHER" id="PTHR46825">
    <property type="entry name" value="D-ALANYL-D-ALANINE-CARBOXYPEPTIDASE/ENDOPEPTIDASE AMPH"/>
    <property type="match status" value="1"/>
</dbReference>
<dbReference type="InterPro" id="IPR012338">
    <property type="entry name" value="Beta-lactam/transpept-like"/>
</dbReference>
<feature type="domain" description="Peptidase S12 Pab87-related C-terminal" evidence="2">
    <location>
        <begin position="384"/>
        <end position="455"/>
    </location>
</feature>
<protein>
    <submittedName>
        <fullName evidence="3">Serine hydrolase</fullName>
    </submittedName>
</protein>
<evidence type="ECO:0000313" key="3">
    <source>
        <dbReference type="EMBL" id="XDK32562.1"/>
    </source>
</evidence>
<dbReference type="InterPro" id="IPR021860">
    <property type="entry name" value="Peptidase_S12_Pab87-rel_C"/>
</dbReference>
<gene>
    <name evidence="3" type="ORF">AB4Y30_16380</name>
</gene>
<dbReference type="PANTHER" id="PTHR46825:SF9">
    <property type="entry name" value="BETA-LACTAMASE-RELATED DOMAIN-CONTAINING PROTEIN"/>
    <property type="match status" value="1"/>
</dbReference>
<sequence>MNEQLINKLDEALASKCKQKDVPGMAIMVAKDGVPIYKNNYGFRDVDKQLPVTEDTIFPAASVTKSFSTLSIMILADQRKLSPEDLVIDWLPELKLPGGKYENELKIRHLLSNSGGFPGLGAVNRARAESIQNDPDGEHMANRLSYDIHGAPIQTVEELMEIMSVEFNYRLLGKPGTTYNYSNEGFALLQEIIERASKQSFPEFVQKHIFDPLKMTHSTFLVQDLNNYERITEIYGYKEGFKSFHSPVWWNVGKIYTNGSLKTTVIDLIKYLELYRQNGTVNGEKIISADVLKQMITPQIDVPTGEKYGYGLKLSTYKGISLVGHPGVIKGGSAYVMVAEELGLTFAVLTNIGEFSAEGLALTALNVIAELPDAPTKKEIDPLSRTELETYTGQYLSAEGRNIEVTLQGEQLQLTARNSQAFIEPVAEDTFVTTDGAKFKFLRFENGEIAGVFTGFRFVPKANSRSEAVHVVLL</sequence>
<dbReference type="Gene3D" id="3.40.710.10">
    <property type="entry name" value="DD-peptidase/beta-lactamase superfamily"/>
    <property type="match status" value="1"/>
</dbReference>
<dbReference type="AlphaFoldDB" id="A0AB39HMF8"/>
<dbReference type="Pfam" id="PF11954">
    <property type="entry name" value="DUF3471"/>
    <property type="match status" value="1"/>
</dbReference>
<organism evidence="3">
    <name type="scientific">Ornithinibacillus sp. 4-3</name>
    <dbReference type="NCBI Taxonomy" id="3231488"/>
    <lineage>
        <taxon>Bacteria</taxon>
        <taxon>Bacillati</taxon>
        <taxon>Bacillota</taxon>
        <taxon>Bacilli</taxon>
        <taxon>Bacillales</taxon>
        <taxon>Bacillaceae</taxon>
        <taxon>Ornithinibacillus</taxon>
    </lineage>
</organism>
<dbReference type="RefSeq" id="WP_368653250.1">
    <property type="nucleotide sequence ID" value="NZ_CP162599.1"/>
</dbReference>
<name>A0AB39HMF8_9BACI</name>
<keyword evidence="3" id="KW-0378">Hydrolase</keyword>
<dbReference type="InterPro" id="IPR050491">
    <property type="entry name" value="AmpC-like"/>
</dbReference>
<evidence type="ECO:0000259" key="2">
    <source>
        <dbReference type="Pfam" id="PF11954"/>
    </source>
</evidence>
<dbReference type="GO" id="GO:0016787">
    <property type="term" value="F:hydrolase activity"/>
    <property type="evidence" value="ECO:0007669"/>
    <property type="project" value="UniProtKB-KW"/>
</dbReference>